<comment type="subcellular location">
    <subcellularLocation>
        <location evidence="1">Secreted</location>
    </subcellularLocation>
</comment>
<dbReference type="InterPro" id="IPR002345">
    <property type="entry name" value="Lipocalin"/>
</dbReference>
<dbReference type="AlphaFoldDB" id="A0A8C0XG35"/>
<name>A0A8C0XG35_CASCN</name>
<evidence type="ECO:0000256" key="4">
    <source>
        <dbReference type="ARBA" id="ARBA00022729"/>
    </source>
</evidence>
<dbReference type="SUPFAM" id="SSF50814">
    <property type="entry name" value="Lipocalins"/>
    <property type="match status" value="1"/>
</dbReference>
<accession>A0A8C0XG35</accession>
<dbReference type="PANTHER" id="PTHR11430">
    <property type="entry name" value="LIPOCALIN"/>
    <property type="match status" value="1"/>
</dbReference>
<evidence type="ECO:0000313" key="6">
    <source>
        <dbReference type="Ensembl" id="ENSCCNP00000027840.1"/>
    </source>
</evidence>
<organism evidence="6">
    <name type="scientific">Castor canadensis</name>
    <name type="common">American beaver</name>
    <dbReference type="NCBI Taxonomy" id="51338"/>
    <lineage>
        <taxon>Eukaryota</taxon>
        <taxon>Metazoa</taxon>
        <taxon>Chordata</taxon>
        <taxon>Craniata</taxon>
        <taxon>Vertebrata</taxon>
        <taxon>Euteleostomi</taxon>
        <taxon>Mammalia</taxon>
        <taxon>Eutheria</taxon>
        <taxon>Euarchontoglires</taxon>
        <taxon>Glires</taxon>
        <taxon>Rodentia</taxon>
        <taxon>Castorimorpha</taxon>
        <taxon>Castoridae</taxon>
        <taxon>Castor</taxon>
    </lineage>
</organism>
<evidence type="ECO:0000259" key="5">
    <source>
        <dbReference type="Pfam" id="PF00061"/>
    </source>
</evidence>
<dbReference type="Pfam" id="PF00061">
    <property type="entry name" value="Lipocalin"/>
    <property type="match status" value="1"/>
</dbReference>
<dbReference type="InterPro" id="IPR002450">
    <property type="entry name" value="von_Ebner_gland"/>
</dbReference>
<dbReference type="Gene3D" id="2.40.128.20">
    <property type="match status" value="1"/>
</dbReference>
<feature type="domain" description="Lipocalin/cytosolic fatty-acid binding" evidence="5">
    <location>
        <begin position="26"/>
        <end position="166"/>
    </location>
</feature>
<evidence type="ECO:0000256" key="1">
    <source>
        <dbReference type="ARBA" id="ARBA00004613"/>
    </source>
</evidence>
<keyword evidence="3" id="KW-0964">Secreted</keyword>
<dbReference type="GO" id="GO:0036094">
    <property type="term" value="F:small molecule binding"/>
    <property type="evidence" value="ECO:0007669"/>
    <property type="project" value="InterPro"/>
</dbReference>
<protein>
    <recommendedName>
        <fullName evidence="5">Lipocalin/cytosolic fatty-acid binding domain-containing protein</fullName>
    </recommendedName>
</protein>
<comment type="similarity">
    <text evidence="2">Belongs to the calycin superfamily. Lipocalin family.</text>
</comment>
<dbReference type="GO" id="GO:0005615">
    <property type="term" value="C:extracellular space"/>
    <property type="evidence" value="ECO:0007669"/>
    <property type="project" value="TreeGrafter"/>
</dbReference>
<dbReference type="InterPro" id="IPR012674">
    <property type="entry name" value="Calycin"/>
</dbReference>
<dbReference type="PRINTS" id="PR01175">
    <property type="entry name" value="VNEBNERGLAND"/>
</dbReference>
<keyword evidence="4" id="KW-0732">Signal</keyword>
<dbReference type="InterPro" id="IPR000566">
    <property type="entry name" value="Lipocln_cytosolic_FA-bd_dom"/>
</dbReference>
<evidence type="ECO:0000256" key="2">
    <source>
        <dbReference type="ARBA" id="ARBA00006889"/>
    </source>
</evidence>
<reference evidence="6" key="1">
    <citation type="submission" date="2023-09" db="UniProtKB">
        <authorList>
            <consortium name="Ensembl"/>
        </authorList>
    </citation>
    <scope>IDENTIFICATION</scope>
</reference>
<dbReference type="Ensembl" id="ENSCCNT00000035211.1">
    <property type="protein sequence ID" value="ENSCCNP00000027840.1"/>
    <property type="gene ID" value="ENSCCNG00000026889.1"/>
</dbReference>
<proteinExistence type="inferred from homology"/>
<sequence>MKTLLLTFVLLRLAVVASRLGLLQLTGTWYMKATVSNKNLTKGKRLREAFPVLVLIAAAHGSLFSRFKGHCHEKKILMQKTEETGEYRDRESGLRLYIEELPVMDHAIFYCEGQHHGKTFCVAKLMAEVPQRLPSLENLEALEEFKEFAQCKGLLQEDIFMLEQRESCVPEHH</sequence>
<evidence type="ECO:0000256" key="3">
    <source>
        <dbReference type="ARBA" id="ARBA00022525"/>
    </source>
</evidence>
<dbReference type="PANTHER" id="PTHR11430:SF129">
    <property type="entry name" value="ODORANT-BINDING PROTEIN 2A-RELATED"/>
    <property type="match status" value="1"/>
</dbReference>